<evidence type="ECO:0000313" key="6">
    <source>
        <dbReference type="EMBL" id="KAG2603086.1"/>
    </source>
</evidence>
<dbReference type="PANTHER" id="PTHR33077:SF157">
    <property type="entry name" value="PROTEIN TIFY"/>
    <property type="match status" value="1"/>
</dbReference>
<gene>
    <name evidence="6" type="ORF">PVAP13_5KG745100</name>
</gene>
<evidence type="ECO:0000256" key="4">
    <source>
        <dbReference type="RuleBase" id="RU369065"/>
    </source>
</evidence>
<proteinExistence type="inferred from homology"/>
<name>A0A8T0T3Z3_PANVG</name>
<reference evidence="6" key="1">
    <citation type="submission" date="2020-05" db="EMBL/GenBank/DDBJ databases">
        <title>WGS assembly of Panicum virgatum.</title>
        <authorList>
            <person name="Lovell J.T."/>
            <person name="Jenkins J."/>
            <person name="Shu S."/>
            <person name="Juenger T.E."/>
            <person name="Schmutz J."/>
        </authorList>
    </citation>
    <scope>NUCLEOTIDE SEQUENCE</scope>
    <source>
        <strain evidence="6">AP13</strain>
    </source>
</reference>
<comment type="subcellular location">
    <subcellularLocation>
        <location evidence="4">Nucleus</location>
    </subcellularLocation>
</comment>
<evidence type="ECO:0000313" key="7">
    <source>
        <dbReference type="Proteomes" id="UP000823388"/>
    </source>
</evidence>
<dbReference type="InterPro" id="IPR010399">
    <property type="entry name" value="Tify_dom"/>
</dbReference>
<dbReference type="GO" id="GO:0005634">
    <property type="term" value="C:nucleus"/>
    <property type="evidence" value="ECO:0007669"/>
    <property type="project" value="UniProtKB-SubCell"/>
</dbReference>
<evidence type="ECO:0000259" key="5">
    <source>
        <dbReference type="PROSITE" id="PS51320"/>
    </source>
</evidence>
<evidence type="ECO:0000256" key="2">
    <source>
        <dbReference type="ARBA" id="ARBA00022819"/>
    </source>
</evidence>
<dbReference type="SMART" id="SM00979">
    <property type="entry name" value="TIFY"/>
    <property type="match status" value="1"/>
</dbReference>
<accession>A0A8T0T3Z3</accession>
<sequence length="188" mass="20936">MSIDFCCVCVCVLCRVASTDRLPSSFRLTDSTRRGILAAAAEDEDGKLLRRLLLGQQVCMSLVVLNCFARVCMPPFSYHAYQCRSYIFFLVHGLNHGGGASANARTTATKPLTMFYNGGVAVFHLPQDKAEDLMKMAAAEGGGDGRPGPLRPNHGEELLSKMRQEMPIASKRSLQRFFQKRKERMFRP</sequence>
<dbReference type="InterPro" id="IPR040390">
    <property type="entry name" value="TIFY/JAZ"/>
</dbReference>
<keyword evidence="2 4" id="KW-1184">Jasmonic acid signaling pathway</keyword>
<comment type="domain">
    <text evidence="4">The jas domain is required for interaction with COI1.</text>
</comment>
<dbReference type="PANTHER" id="PTHR33077">
    <property type="entry name" value="PROTEIN TIFY 4A-RELATED-RELATED"/>
    <property type="match status" value="1"/>
</dbReference>
<keyword evidence="7" id="KW-1185">Reference proteome</keyword>
<dbReference type="GO" id="GO:0009611">
    <property type="term" value="P:response to wounding"/>
    <property type="evidence" value="ECO:0007669"/>
    <property type="project" value="UniProtKB-UniRule"/>
</dbReference>
<comment type="caution">
    <text evidence="6">The sequence shown here is derived from an EMBL/GenBank/DDBJ whole genome shotgun (WGS) entry which is preliminary data.</text>
</comment>
<comment type="similarity">
    <text evidence="1 4">Belongs to the TIFY/JAZ family.</text>
</comment>
<dbReference type="AlphaFoldDB" id="A0A8T0T3Z3"/>
<evidence type="ECO:0000256" key="1">
    <source>
        <dbReference type="ARBA" id="ARBA00008614"/>
    </source>
</evidence>
<dbReference type="Proteomes" id="UP000823388">
    <property type="component" value="Chromosome 5K"/>
</dbReference>
<dbReference type="GO" id="GO:0031347">
    <property type="term" value="P:regulation of defense response"/>
    <property type="evidence" value="ECO:0007669"/>
    <property type="project" value="UniProtKB-UniRule"/>
</dbReference>
<dbReference type="GO" id="GO:2000022">
    <property type="term" value="P:regulation of jasmonic acid mediated signaling pathway"/>
    <property type="evidence" value="ECO:0007669"/>
    <property type="project" value="UniProtKB-UniRule"/>
</dbReference>
<dbReference type="InterPro" id="IPR018467">
    <property type="entry name" value="CCT_CS"/>
</dbReference>
<feature type="domain" description="Tify" evidence="5">
    <location>
        <begin position="105"/>
        <end position="139"/>
    </location>
</feature>
<dbReference type="EMBL" id="CM029045">
    <property type="protein sequence ID" value="KAG2603086.1"/>
    <property type="molecule type" value="Genomic_DNA"/>
</dbReference>
<protein>
    <recommendedName>
        <fullName evidence="4">Protein TIFY</fullName>
    </recommendedName>
    <alternativeName>
        <fullName evidence="4">Jasmonate ZIM domain-containing protein</fullName>
    </alternativeName>
</protein>
<organism evidence="6 7">
    <name type="scientific">Panicum virgatum</name>
    <name type="common">Blackwell switchgrass</name>
    <dbReference type="NCBI Taxonomy" id="38727"/>
    <lineage>
        <taxon>Eukaryota</taxon>
        <taxon>Viridiplantae</taxon>
        <taxon>Streptophyta</taxon>
        <taxon>Embryophyta</taxon>
        <taxon>Tracheophyta</taxon>
        <taxon>Spermatophyta</taxon>
        <taxon>Magnoliopsida</taxon>
        <taxon>Liliopsida</taxon>
        <taxon>Poales</taxon>
        <taxon>Poaceae</taxon>
        <taxon>PACMAD clade</taxon>
        <taxon>Panicoideae</taxon>
        <taxon>Panicodae</taxon>
        <taxon>Paniceae</taxon>
        <taxon>Panicinae</taxon>
        <taxon>Panicum</taxon>
        <taxon>Panicum sect. Hiantes</taxon>
    </lineage>
</organism>
<evidence type="ECO:0000256" key="3">
    <source>
        <dbReference type="ARBA" id="ARBA00022843"/>
    </source>
</evidence>
<dbReference type="Pfam" id="PF06200">
    <property type="entry name" value="tify"/>
    <property type="match status" value="1"/>
</dbReference>
<dbReference type="Pfam" id="PF09425">
    <property type="entry name" value="Jas_motif"/>
    <property type="match status" value="1"/>
</dbReference>
<keyword evidence="3" id="KW-0832">Ubl conjugation</keyword>
<dbReference type="PROSITE" id="PS51320">
    <property type="entry name" value="TIFY"/>
    <property type="match status" value="1"/>
</dbReference>
<keyword evidence="4" id="KW-0539">Nucleus</keyword>
<comment type="function">
    <text evidence="4">Repressor of jasmonate responses.</text>
</comment>